<protein>
    <recommendedName>
        <fullName evidence="2">DC1 domain-containing protein</fullName>
    </recommendedName>
</protein>
<feature type="domain" description="DC1" evidence="2">
    <location>
        <begin position="75"/>
        <end position="115"/>
    </location>
</feature>
<dbReference type="PANTHER" id="PTHR32410">
    <property type="entry name" value="CYSTEINE/HISTIDINE-RICH C1 DOMAIN FAMILY PROTEIN"/>
    <property type="match status" value="1"/>
</dbReference>
<dbReference type="Pfam" id="PF03107">
    <property type="entry name" value="C1_2"/>
    <property type="match status" value="8"/>
</dbReference>
<dbReference type="Proteomes" id="UP000077755">
    <property type="component" value="Chromosome 2"/>
</dbReference>
<reference evidence="3" key="1">
    <citation type="journal article" date="2016" name="Nat. Genet.">
        <title>A high-quality carrot genome assembly provides new insights into carotenoid accumulation and asterid genome evolution.</title>
        <authorList>
            <person name="Iorizzo M."/>
            <person name="Ellison S."/>
            <person name="Senalik D."/>
            <person name="Zeng P."/>
            <person name="Satapoomin P."/>
            <person name="Huang J."/>
            <person name="Bowman M."/>
            <person name="Iovene M."/>
            <person name="Sanseverino W."/>
            <person name="Cavagnaro P."/>
            <person name="Yildiz M."/>
            <person name="Macko-Podgorni A."/>
            <person name="Moranska E."/>
            <person name="Grzebelus E."/>
            <person name="Grzebelus D."/>
            <person name="Ashrafi H."/>
            <person name="Zheng Z."/>
            <person name="Cheng S."/>
            <person name="Spooner D."/>
            <person name="Van Deynze A."/>
            <person name="Simon P."/>
        </authorList>
    </citation>
    <scope>NUCLEOTIDE SEQUENCE</scope>
    <source>
        <tissue evidence="3">Leaf</tissue>
    </source>
</reference>
<feature type="domain" description="DC1" evidence="2">
    <location>
        <begin position="348"/>
        <end position="395"/>
    </location>
</feature>
<feature type="domain" description="DC1" evidence="2">
    <location>
        <begin position="180"/>
        <end position="229"/>
    </location>
</feature>
<dbReference type="InterPro" id="IPR046349">
    <property type="entry name" value="C1-like_sf"/>
</dbReference>
<reference evidence="3" key="2">
    <citation type="submission" date="2022-03" db="EMBL/GenBank/DDBJ databases">
        <title>Draft title - Genomic analysis of global carrot germplasm unveils the trajectory of domestication and the origin of high carotenoid orange carrot.</title>
        <authorList>
            <person name="Iorizzo M."/>
            <person name="Ellison S."/>
            <person name="Senalik D."/>
            <person name="Macko-Podgorni A."/>
            <person name="Grzebelus D."/>
            <person name="Bostan H."/>
            <person name="Rolling W."/>
            <person name="Curaba J."/>
            <person name="Simon P."/>
        </authorList>
    </citation>
    <scope>NUCLEOTIDE SEQUENCE</scope>
    <source>
        <tissue evidence="3">Leaf</tissue>
    </source>
</reference>
<name>A0AAF0WL62_DAUCS</name>
<accession>A0AAF0WL62</accession>
<dbReference type="InterPro" id="IPR004146">
    <property type="entry name" value="DC1"/>
</dbReference>
<dbReference type="SUPFAM" id="SSF57889">
    <property type="entry name" value="Cysteine-rich domain"/>
    <property type="match status" value="7"/>
</dbReference>
<gene>
    <name evidence="3" type="ORF">DCAR_0209667</name>
</gene>
<evidence type="ECO:0000313" key="4">
    <source>
        <dbReference type="Proteomes" id="UP000077755"/>
    </source>
</evidence>
<sequence length="727" mass="83961">MSGSTVEHFSHPEHPLRLKEDDIIEVDAICSLCGESVIGFPTYTCTSNNIGCQSFYLHKSCAQLPTQIVRHLKDPHPLALQPRSSSCRCDICLRPAVNFTYGCEDCDIDICVICAFGSKDRVISHQGHPEHTLTLQRQALFSCNACYERTEDYSYVCLPCDFWIHKKCAASPPIIPAPTYHHHPLTLIFSVPLQHRYFFRDCAVCKEWIPTRSWSYYCHKCTFFVHLNCSTSTISFQSYSKFQVDIQGDDENRATLSTVNDDPCIIVGHWSHEEHPLELLQFTVSWDDNDEDDNNENNADKRASICDGCVQPITISHPSYYACVECGFFLHSFCANKLPRELPAGASPFHPHHSLFLTQPFKFYHFVKCGICSYSTNGFYYECKTCDIKVDIGCVFLPTRIRHQSHKHHSLIYSFEISIYCAFYPSGMKHKYDDHSLILRLPPFFYEGVFYCQICEEQVNNQWWLYHCDECDQSFHNGCLRSYDNSKLGGTIEHIVDNQTHRLTLHSLLLNQLFGFYSFVTCGICNGWTNGFYYECETCDIKLDIRCVFLPTRIRHQSHKHHSLIQRPSTCTRCCVSGLPITDTLVYACETCSSFEMSIFCAYYPTRMKHKYDDHSLILRLPPFFYEGVFYCQICEEQVNNQWWLYHCDECDQSFHDYCQCSYNNVKLGGTIKHSVDNQPHTLALVLKRTTRQKSPPFSCAICGDGYRNQFFFECDGCGYLACTFCV</sequence>
<feature type="domain" description="DC1" evidence="2">
    <location>
        <begin position="501"/>
        <end position="548"/>
    </location>
</feature>
<evidence type="ECO:0000259" key="2">
    <source>
        <dbReference type="Pfam" id="PF03107"/>
    </source>
</evidence>
<keyword evidence="4" id="KW-1185">Reference proteome</keyword>
<feature type="domain" description="DC1" evidence="2">
    <location>
        <begin position="127"/>
        <end position="169"/>
    </location>
</feature>
<dbReference type="PANTHER" id="PTHR32410:SF216">
    <property type="entry name" value="PHORBOL-ESTER_DAG-TYPE DOMAIN-CONTAINING PROTEIN"/>
    <property type="match status" value="1"/>
</dbReference>
<evidence type="ECO:0000256" key="1">
    <source>
        <dbReference type="ARBA" id="ARBA00022737"/>
    </source>
</evidence>
<proteinExistence type="predicted"/>
<dbReference type="InterPro" id="IPR053192">
    <property type="entry name" value="Vacuole_Formation_Reg"/>
</dbReference>
<feature type="domain" description="DC1" evidence="2">
    <location>
        <begin position="612"/>
        <end position="659"/>
    </location>
</feature>
<organism evidence="3 4">
    <name type="scientific">Daucus carota subsp. sativus</name>
    <name type="common">Carrot</name>
    <dbReference type="NCBI Taxonomy" id="79200"/>
    <lineage>
        <taxon>Eukaryota</taxon>
        <taxon>Viridiplantae</taxon>
        <taxon>Streptophyta</taxon>
        <taxon>Embryophyta</taxon>
        <taxon>Tracheophyta</taxon>
        <taxon>Spermatophyta</taxon>
        <taxon>Magnoliopsida</taxon>
        <taxon>eudicotyledons</taxon>
        <taxon>Gunneridae</taxon>
        <taxon>Pentapetalae</taxon>
        <taxon>asterids</taxon>
        <taxon>campanulids</taxon>
        <taxon>Apiales</taxon>
        <taxon>Apiaceae</taxon>
        <taxon>Apioideae</taxon>
        <taxon>Scandiceae</taxon>
        <taxon>Daucinae</taxon>
        <taxon>Daucus</taxon>
        <taxon>Daucus sect. Daucus</taxon>
    </lineage>
</organism>
<evidence type="ECO:0000313" key="3">
    <source>
        <dbReference type="EMBL" id="WOG90423.1"/>
    </source>
</evidence>
<keyword evidence="1" id="KW-0677">Repeat</keyword>
<dbReference type="AlphaFoldDB" id="A0AAF0WL62"/>
<feature type="domain" description="DC1" evidence="2">
    <location>
        <begin position="9"/>
        <end position="62"/>
    </location>
</feature>
<dbReference type="EMBL" id="CP093344">
    <property type="protein sequence ID" value="WOG90423.1"/>
    <property type="molecule type" value="Genomic_DNA"/>
</dbReference>
<feature type="domain" description="DC1" evidence="2">
    <location>
        <begin position="432"/>
        <end position="479"/>
    </location>
</feature>